<evidence type="ECO:0000313" key="3">
    <source>
        <dbReference type="Proteomes" id="UP000321181"/>
    </source>
</evidence>
<dbReference type="Proteomes" id="UP000321181">
    <property type="component" value="Unassembled WGS sequence"/>
</dbReference>
<reference evidence="2 3" key="1">
    <citation type="submission" date="2019-07" db="EMBL/GenBank/DDBJ databases">
        <title>Whole genome shotgun sequence of Cellulomonas aerilata NBRC 106308.</title>
        <authorList>
            <person name="Hosoyama A."/>
            <person name="Uohara A."/>
            <person name="Ohji S."/>
            <person name="Ichikawa N."/>
        </authorList>
    </citation>
    <scope>NUCLEOTIDE SEQUENCE [LARGE SCALE GENOMIC DNA]</scope>
    <source>
        <strain evidence="2 3">NBRC 106308</strain>
    </source>
</reference>
<accession>A0A512DCX5</accession>
<sequence length="116" mass="12026">MVAVSLQLALPCVLSQPEQRHGRHRPRGGFGCLADTNSTAPRSTAGTRDVDAQTGMGCAGRWLLGRHEHGDTLAALSGPLAPTLAGLGHECDVDRLAPALVLNGAFLLDEAPLPIA</sequence>
<dbReference type="EMBL" id="BJYY01000013">
    <property type="protein sequence ID" value="GEO34324.1"/>
    <property type="molecule type" value="Genomic_DNA"/>
</dbReference>
<evidence type="ECO:0000313" key="2">
    <source>
        <dbReference type="EMBL" id="GEO34324.1"/>
    </source>
</evidence>
<comment type="caution">
    <text evidence="2">The sequence shown here is derived from an EMBL/GenBank/DDBJ whole genome shotgun (WGS) entry which is preliminary data.</text>
</comment>
<organism evidence="2 3">
    <name type="scientific">Cellulomonas aerilata</name>
    <dbReference type="NCBI Taxonomy" id="515326"/>
    <lineage>
        <taxon>Bacteria</taxon>
        <taxon>Bacillati</taxon>
        <taxon>Actinomycetota</taxon>
        <taxon>Actinomycetes</taxon>
        <taxon>Micrococcales</taxon>
        <taxon>Cellulomonadaceae</taxon>
        <taxon>Cellulomonas</taxon>
    </lineage>
</organism>
<feature type="region of interest" description="Disordered" evidence="1">
    <location>
        <begin position="18"/>
        <end position="52"/>
    </location>
</feature>
<feature type="compositionally biased region" description="Polar residues" evidence="1">
    <location>
        <begin position="35"/>
        <end position="46"/>
    </location>
</feature>
<dbReference type="AlphaFoldDB" id="A0A512DCX5"/>
<gene>
    <name evidence="2" type="ORF">CAE01nite_20490</name>
</gene>
<protein>
    <submittedName>
        <fullName evidence="2">Uncharacterized protein</fullName>
    </submittedName>
</protein>
<proteinExistence type="predicted"/>
<name>A0A512DCX5_9CELL</name>
<evidence type="ECO:0000256" key="1">
    <source>
        <dbReference type="SAM" id="MobiDB-lite"/>
    </source>
</evidence>
<keyword evidence="3" id="KW-1185">Reference proteome</keyword>